<sequence length="267" mass="30092">MHAYTQIHDTNLKFDPTNNTTIDLLTHTFHITSHYVSLFVSIFQTNEIHDTILHACYSYGLPPLTKVPNGMKPLLEVYGKGKNRFPLLVQMCHPFTWVVQLPSNDVNGEDGTIQAGEYAKGDTATFFLYQDEGHVDNIGKADKGLFERALIKSISQKGANMYQNFKVIKAVPQTDNPAYNGKDYVLCDFKYELLTGAGFEVQRRGVAAITSEGPAVEVLWAASTTLRWSKTEETLRDIVSTFRVYSDGLNFSDEIAKNEERFALQYD</sequence>
<name>A0A7S4EGN9_9STRA</name>
<evidence type="ECO:0000313" key="1">
    <source>
        <dbReference type="EMBL" id="CAE0711851.1"/>
    </source>
</evidence>
<organism evidence="1">
    <name type="scientific">Pseudo-nitzschia australis</name>
    <dbReference type="NCBI Taxonomy" id="44445"/>
    <lineage>
        <taxon>Eukaryota</taxon>
        <taxon>Sar</taxon>
        <taxon>Stramenopiles</taxon>
        <taxon>Ochrophyta</taxon>
        <taxon>Bacillariophyta</taxon>
        <taxon>Bacillariophyceae</taxon>
        <taxon>Bacillariophycidae</taxon>
        <taxon>Bacillariales</taxon>
        <taxon>Bacillariaceae</taxon>
        <taxon>Pseudo-nitzschia</taxon>
    </lineage>
</organism>
<gene>
    <name evidence="1" type="ORF">PAUS00366_LOCUS4603</name>
</gene>
<proteinExistence type="predicted"/>
<dbReference type="AlphaFoldDB" id="A0A7S4EGN9"/>
<protein>
    <submittedName>
        <fullName evidence="1">Uncharacterized protein</fullName>
    </submittedName>
</protein>
<dbReference type="EMBL" id="HBIX01005784">
    <property type="protein sequence ID" value="CAE0711851.1"/>
    <property type="molecule type" value="Transcribed_RNA"/>
</dbReference>
<reference evidence="1" key="1">
    <citation type="submission" date="2021-01" db="EMBL/GenBank/DDBJ databases">
        <authorList>
            <person name="Corre E."/>
            <person name="Pelletier E."/>
            <person name="Niang G."/>
            <person name="Scheremetjew M."/>
            <person name="Finn R."/>
            <person name="Kale V."/>
            <person name="Holt S."/>
            <person name="Cochrane G."/>
            <person name="Meng A."/>
            <person name="Brown T."/>
            <person name="Cohen L."/>
        </authorList>
    </citation>
    <scope>NUCLEOTIDE SEQUENCE</scope>
    <source>
        <strain evidence="1">10249 10 AB</strain>
    </source>
</reference>
<accession>A0A7S4EGN9</accession>